<gene>
    <name evidence="2" type="ORF">EUX98_g3100</name>
</gene>
<comment type="caution">
    <text evidence="2">The sequence shown here is derived from an EMBL/GenBank/DDBJ whole genome shotgun (WGS) entry which is preliminary data.</text>
</comment>
<sequence length="92" mass="10107">MASSSRQGWFLGAIYTWLTHALTPSASQGAYTRVFAAVAPVVRAEGEKYEGAFLMPPAQITKAIIKPADDPELARELWETTERLVKEIGLEV</sequence>
<proteinExistence type="predicted"/>
<dbReference type="Proteomes" id="UP000308730">
    <property type="component" value="Unassembled WGS sequence"/>
</dbReference>
<accession>A0A4S4MXD5</accession>
<feature type="signal peptide" evidence="1">
    <location>
        <begin position="1"/>
        <end position="21"/>
    </location>
</feature>
<keyword evidence="3" id="KW-1185">Reference proteome</keyword>
<organism evidence="2 3">
    <name type="scientific">Antrodiella citrinella</name>
    <dbReference type="NCBI Taxonomy" id="2447956"/>
    <lineage>
        <taxon>Eukaryota</taxon>
        <taxon>Fungi</taxon>
        <taxon>Dikarya</taxon>
        <taxon>Basidiomycota</taxon>
        <taxon>Agaricomycotina</taxon>
        <taxon>Agaricomycetes</taxon>
        <taxon>Polyporales</taxon>
        <taxon>Steccherinaceae</taxon>
        <taxon>Antrodiella</taxon>
    </lineage>
</organism>
<protein>
    <recommendedName>
        <fullName evidence="4">Lactate/malate dehydrogenase C-terminal domain-containing protein</fullName>
    </recommendedName>
</protein>
<keyword evidence="1" id="KW-0732">Signal</keyword>
<dbReference type="OrthoDB" id="191139at2759"/>
<dbReference type="Gene3D" id="3.40.50.720">
    <property type="entry name" value="NAD(P)-binding Rossmann-like Domain"/>
    <property type="match status" value="1"/>
</dbReference>
<evidence type="ECO:0000313" key="2">
    <source>
        <dbReference type="EMBL" id="THH31082.1"/>
    </source>
</evidence>
<dbReference type="EMBL" id="SGPM01000058">
    <property type="protein sequence ID" value="THH31082.1"/>
    <property type="molecule type" value="Genomic_DNA"/>
</dbReference>
<evidence type="ECO:0000256" key="1">
    <source>
        <dbReference type="SAM" id="SignalP"/>
    </source>
</evidence>
<name>A0A4S4MXD5_9APHY</name>
<dbReference type="AlphaFoldDB" id="A0A4S4MXD5"/>
<evidence type="ECO:0008006" key="4">
    <source>
        <dbReference type="Google" id="ProtNLM"/>
    </source>
</evidence>
<reference evidence="2 3" key="1">
    <citation type="submission" date="2019-02" db="EMBL/GenBank/DDBJ databases">
        <title>Genome sequencing of the rare red list fungi Antrodiella citrinella (Flaviporus citrinellus).</title>
        <authorList>
            <person name="Buettner E."/>
            <person name="Kellner H."/>
        </authorList>
    </citation>
    <scope>NUCLEOTIDE SEQUENCE [LARGE SCALE GENOMIC DNA]</scope>
    <source>
        <strain evidence="2 3">DSM 108506</strain>
    </source>
</reference>
<evidence type="ECO:0000313" key="3">
    <source>
        <dbReference type="Proteomes" id="UP000308730"/>
    </source>
</evidence>
<feature type="chain" id="PRO_5020666231" description="Lactate/malate dehydrogenase C-terminal domain-containing protein" evidence="1">
    <location>
        <begin position="22"/>
        <end position="92"/>
    </location>
</feature>